<sequence length="204" mass="23405">MCHVEVRWMAHAPTVMASAPSVERNARGIPTAPFVDDVVKYLGNEDEDVMPTLQKFQEAISKYKFMEMSTAQRRQGLEQKIPDITNTLKMVEYLKKHKNDPEPVETTFELNDTLYARAKLDPIDRVHLWLGANVMLSYDIDEAIDLLREKLSNAKANMAAANEDLGFLRDQITTMEVNTARVHNWDVKRRRDRQIQKNQASSSA</sequence>
<comment type="similarity">
    <text evidence="1 3">Belongs to the prefoldin subunit alpha family.</text>
</comment>
<dbReference type="PANTHER" id="PTHR12409:SF0">
    <property type="entry name" value="PREFOLDIN SUBUNIT 3"/>
    <property type="match status" value="1"/>
</dbReference>
<accession>A0ABY8ENL0</accession>
<dbReference type="PIRSF" id="PIRSF016396">
    <property type="entry name" value="Prefoldin_subunit_3"/>
    <property type="match status" value="1"/>
</dbReference>
<keyword evidence="6" id="KW-1185">Reference proteome</keyword>
<dbReference type="InterPro" id="IPR009053">
    <property type="entry name" value="Prefoldin"/>
</dbReference>
<proteinExistence type="inferred from homology"/>
<comment type="function">
    <text evidence="3">Binds specifically to cytosolic chaperonin (c-CPN) and transfers target proteins to it. Binds to nascent polypeptide chain and promotes folding in an environment in which there are many competing pathways for nonnative proteins.</text>
</comment>
<dbReference type="Pfam" id="PF02996">
    <property type="entry name" value="Prefoldin"/>
    <property type="match status" value="1"/>
</dbReference>
<evidence type="ECO:0000256" key="3">
    <source>
        <dbReference type="PIRNR" id="PIRNR016396"/>
    </source>
</evidence>
<reference evidence="5 6" key="1">
    <citation type="journal article" date="2020" name="Elife">
        <title>Loss of centromere function drives karyotype evolution in closely related Malassezia species.</title>
        <authorList>
            <person name="Sankaranarayanan S.R."/>
            <person name="Ianiri G."/>
            <person name="Coelho M.A."/>
            <person name="Reza M.H."/>
            <person name="Thimmappa B.C."/>
            <person name="Ganguly P."/>
            <person name="Vadnala R.N."/>
            <person name="Sun S."/>
            <person name="Siddharthan R."/>
            <person name="Tellgren-Roth C."/>
            <person name="Dawson T.L."/>
            <person name="Heitman J."/>
            <person name="Sanyal K."/>
        </authorList>
    </citation>
    <scope>NUCLEOTIDE SEQUENCE [LARGE SCALE GENOMIC DNA]</scope>
    <source>
        <strain evidence="5">CBS14141</strain>
    </source>
</reference>
<name>A0ABY8ENL0_MALFU</name>
<keyword evidence="4" id="KW-0175">Coiled coil</keyword>
<evidence type="ECO:0000313" key="5">
    <source>
        <dbReference type="EMBL" id="WFD46397.1"/>
    </source>
</evidence>
<dbReference type="PANTHER" id="PTHR12409">
    <property type="entry name" value="PREFOLDIN SUBUNIT 3"/>
    <property type="match status" value="1"/>
</dbReference>
<dbReference type="CDD" id="cd23156">
    <property type="entry name" value="Prefoldin_3"/>
    <property type="match status" value="1"/>
</dbReference>
<dbReference type="InterPro" id="IPR004127">
    <property type="entry name" value="Prefoldin_subunit_alpha"/>
</dbReference>
<dbReference type="SUPFAM" id="SSF46579">
    <property type="entry name" value="Prefoldin"/>
    <property type="match status" value="1"/>
</dbReference>
<dbReference type="EMBL" id="CP046234">
    <property type="protein sequence ID" value="WFD46397.1"/>
    <property type="molecule type" value="Genomic_DNA"/>
</dbReference>
<feature type="coiled-coil region" evidence="4">
    <location>
        <begin position="144"/>
        <end position="171"/>
    </location>
</feature>
<protein>
    <recommendedName>
        <fullName evidence="3">Prefoldin subunit 3</fullName>
    </recommendedName>
</protein>
<comment type="subunit">
    <text evidence="3">Heterohexamer of two PFD-alpha type and four PFD-beta type subunits.</text>
</comment>
<keyword evidence="2 3" id="KW-0143">Chaperone</keyword>
<gene>
    <name evidence="5" type="ORF">GLX27_001032</name>
</gene>
<dbReference type="Gene3D" id="1.10.287.370">
    <property type="match status" value="1"/>
</dbReference>
<evidence type="ECO:0000313" key="6">
    <source>
        <dbReference type="Proteomes" id="UP000818624"/>
    </source>
</evidence>
<dbReference type="Proteomes" id="UP000818624">
    <property type="component" value="Chromosome 1"/>
</dbReference>
<evidence type="ECO:0000256" key="1">
    <source>
        <dbReference type="ARBA" id="ARBA00010048"/>
    </source>
</evidence>
<evidence type="ECO:0000256" key="2">
    <source>
        <dbReference type="ARBA" id="ARBA00023186"/>
    </source>
</evidence>
<dbReference type="InterPro" id="IPR016655">
    <property type="entry name" value="PFD3"/>
</dbReference>
<organism evidence="5 6">
    <name type="scientific">Malassezia furfur</name>
    <name type="common">Pityriasis versicolor infection agent</name>
    <name type="synonym">Pityrosporum furfur</name>
    <dbReference type="NCBI Taxonomy" id="55194"/>
    <lineage>
        <taxon>Eukaryota</taxon>
        <taxon>Fungi</taxon>
        <taxon>Dikarya</taxon>
        <taxon>Basidiomycota</taxon>
        <taxon>Ustilaginomycotina</taxon>
        <taxon>Malasseziomycetes</taxon>
        <taxon>Malasseziales</taxon>
        <taxon>Malasseziaceae</taxon>
        <taxon>Malassezia</taxon>
    </lineage>
</organism>
<evidence type="ECO:0000256" key="4">
    <source>
        <dbReference type="SAM" id="Coils"/>
    </source>
</evidence>